<dbReference type="Proteomes" id="UP000245728">
    <property type="component" value="Chromosome"/>
</dbReference>
<dbReference type="OrthoDB" id="9799495at2"/>
<dbReference type="InterPro" id="IPR025234">
    <property type="entry name" value="YjzH-like"/>
</dbReference>
<reference evidence="1 2" key="1">
    <citation type="submission" date="2018-05" db="EMBL/GenBank/DDBJ databases">
        <title>Salinimonas sp. HMF8227 Genome sequencing and assembly.</title>
        <authorList>
            <person name="Kang H."/>
            <person name="Kang J."/>
            <person name="Cha I."/>
            <person name="Kim H."/>
            <person name="Joh K."/>
        </authorList>
    </citation>
    <scope>NUCLEOTIDE SEQUENCE [LARGE SCALE GENOMIC DNA]</scope>
    <source>
        <strain evidence="1 2">HMF8227</strain>
    </source>
</reference>
<dbReference type="Pfam" id="PF13783">
    <property type="entry name" value="DUF4177"/>
    <property type="match status" value="1"/>
</dbReference>
<dbReference type="AlphaFoldDB" id="A0A2S2E3Y2"/>
<evidence type="ECO:0000313" key="2">
    <source>
        <dbReference type="Proteomes" id="UP000245728"/>
    </source>
</evidence>
<name>A0A2S2E3Y2_9ALTE</name>
<organism evidence="1 2">
    <name type="scientific">Saliniradius amylolyticus</name>
    <dbReference type="NCBI Taxonomy" id="2183582"/>
    <lineage>
        <taxon>Bacteria</taxon>
        <taxon>Pseudomonadati</taxon>
        <taxon>Pseudomonadota</taxon>
        <taxon>Gammaproteobacteria</taxon>
        <taxon>Alteromonadales</taxon>
        <taxon>Alteromonadaceae</taxon>
        <taxon>Saliniradius</taxon>
    </lineage>
</organism>
<dbReference type="KEGG" id="salh:HMF8227_01891"/>
<sequence>MNWEYKTAEIKVKIKGFITTYCDSENLQNYLSDMGRQGWELVTCQFPARPTSAHYVQVVLKRPKS</sequence>
<keyword evidence="2" id="KW-1185">Reference proteome</keyword>
<evidence type="ECO:0008006" key="3">
    <source>
        <dbReference type="Google" id="ProtNLM"/>
    </source>
</evidence>
<dbReference type="EMBL" id="CP029347">
    <property type="protein sequence ID" value="AWL12361.1"/>
    <property type="molecule type" value="Genomic_DNA"/>
</dbReference>
<gene>
    <name evidence="1" type="ORF">HMF8227_01891</name>
</gene>
<protein>
    <recommendedName>
        <fullName evidence="3">DUF4177 domain-containing protein</fullName>
    </recommendedName>
</protein>
<evidence type="ECO:0000313" key="1">
    <source>
        <dbReference type="EMBL" id="AWL12361.1"/>
    </source>
</evidence>
<accession>A0A2S2E3Y2</accession>
<dbReference type="RefSeq" id="WP_109339942.1">
    <property type="nucleotide sequence ID" value="NZ_CP029347.1"/>
</dbReference>
<proteinExistence type="predicted"/>